<dbReference type="Proteomes" id="UP001465153">
    <property type="component" value="Unassembled WGS sequence"/>
</dbReference>
<feature type="compositionally biased region" description="Low complexity" evidence="1">
    <location>
        <begin position="74"/>
        <end position="83"/>
    </location>
</feature>
<accession>A0ABQ0AA76</accession>
<reference evidence="3 4" key="1">
    <citation type="submission" date="2024-04" db="EMBL/GenBank/DDBJ databases">
        <title>Draft genome sequence of Sessilibacter corallicola NBRC 116591.</title>
        <authorList>
            <person name="Miyakawa T."/>
            <person name="Kusuya Y."/>
            <person name="Miura T."/>
        </authorList>
    </citation>
    <scope>NUCLEOTIDE SEQUENCE [LARGE SCALE GENOMIC DNA]</scope>
    <source>
        <strain evidence="3 4">KU-00831-HH</strain>
    </source>
</reference>
<keyword evidence="2" id="KW-1133">Transmembrane helix</keyword>
<keyword evidence="4" id="KW-1185">Reference proteome</keyword>
<gene>
    <name evidence="3" type="ORF">NBRC116591_23710</name>
</gene>
<dbReference type="InterPro" id="IPR021244">
    <property type="entry name" value="DUF2802"/>
</dbReference>
<evidence type="ECO:0008006" key="5">
    <source>
        <dbReference type="Google" id="ProtNLM"/>
    </source>
</evidence>
<dbReference type="EMBL" id="BAABWN010000007">
    <property type="protein sequence ID" value="GAA6168560.1"/>
    <property type="molecule type" value="Genomic_DNA"/>
</dbReference>
<keyword evidence="2" id="KW-0812">Transmembrane</keyword>
<dbReference type="RefSeq" id="WP_353303286.1">
    <property type="nucleotide sequence ID" value="NZ_BAABWN010000007.1"/>
</dbReference>
<sequence length="145" mass="16039">MQGFDYPLVIAGIVVIALATSATCAYLWLQLKSQTRRVNRLEHLFNKELTVMTQSQAAMGKRIIDVENMKAEVSSKPSQSESSVIEDQSESEFNFQEKLHSGSYNSALNLLKKGMSSDDVAKRCGLSKAEASLMQLVNNKSPVDH</sequence>
<dbReference type="Pfam" id="PF10975">
    <property type="entry name" value="DUF2802"/>
    <property type="match status" value="1"/>
</dbReference>
<evidence type="ECO:0000256" key="2">
    <source>
        <dbReference type="SAM" id="Phobius"/>
    </source>
</evidence>
<name>A0ABQ0AA76_9GAMM</name>
<evidence type="ECO:0000313" key="4">
    <source>
        <dbReference type="Proteomes" id="UP001465153"/>
    </source>
</evidence>
<feature type="transmembrane region" description="Helical" evidence="2">
    <location>
        <begin position="6"/>
        <end position="29"/>
    </location>
</feature>
<proteinExistence type="predicted"/>
<comment type="caution">
    <text evidence="3">The sequence shown here is derived from an EMBL/GenBank/DDBJ whole genome shotgun (WGS) entry which is preliminary data.</text>
</comment>
<feature type="region of interest" description="Disordered" evidence="1">
    <location>
        <begin position="71"/>
        <end position="90"/>
    </location>
</feature>
<evidence type="ECO:0000313" key="3">
    <source>
        <dbReference type="EMBL" id="GAA6168560.1"/>
    </source>
</evidence>
<protein>
    <recommendedName>
        <fullName evidence="5">DUF2802 domain-containing protein</fullName>
    </recommendedName>
</protein>
<keyword evidence="2" id="KW-0472">Membrane</keyword>
<organism evidence="3 4">
    <name type="scientific">Sessilibacter corallicola</name>
    <dbReference type="NCBI Taxonomy" id="2904075"/>
    <lineage>
        <taxon>Bacteria</taxon>
        <taxon>Pseudomonadati</taxon>
        <taxon>Pseudomonadota</taxon>
        <taxon>Gammaproteobacteria</taxon>
        <taxon>Cellvibrionales</taxon>
        <taxon>Cellvibrionaceae</taxon>
        <taxon>Sessilibacter</taxon>
    </lineage>
</organism>
<evidence type="ECO:0000256" key="1">
    <source>
        <dbReference type="SAM" id="MobiDB-lite"/>
    </source>
</evidence>